<accession>A0AAW0FWE9</accession>
<dbReference type="GO" id="GO:0005576">
    <property type="term" value="C:extracellular region"/>
    <property type="evidence" value="ECO:0007669"/>
    <property type="project" value="InterPro"/>
</dbReference>
<dbReference type="SUPFAM" id="SSF57180">
    <property type="entry name" value="Cellulose-binding domain"/>
    <property type="match status" value="1"/>
</dbReference>
<dbReference type="SMART" id="SM00236">
    <property type="entry name" value="fCBD"/>
    <property type="match status" value="1"/>
</dbReference>
<evidence type="ECO:0000313" key="7">
    <source>
        <dbReference type="Proteomes" id="UP001385951"/>
    </source>
</evidence>
<proteinExistence type="predicted"/>
<dbReference type="PROSITE" id="PS51164">
    <property type="entry name" value="CBM1_2"/>
    <property type="match status" value="1"/>
</dbReference>
<sequence length="243" mass="25089">MIKTGTAVGLLLAFVASVAGQTTAPQWGQCGGQGWTGPTACPDGWACTVSNQYYSQCLQGAAPPAPPATSAPASGGGSSPTTTATAPGSTPTLVAGNSFIRAEDPNFHKYLRSEVDGTASDAILGDPNTAAQFQIVSGQLIQLVPDGTKLYAVVEDRADPSVMKLKVSWSTTPAATGTFQWSGDTVEWSIPTISRPQLNAWLVCPDPNGNRDLYVNLGAYSYMTPAGCADETIHAYTGATPTA</sequence>
<protein>
    <recommendedName>
        <fullName evidence="5">CBM1 domain-containing protein</fullName>
    </recommendedName>
</protein>
<feature type="compositionally biased region" description="Low complexity" evidence="3">
    <location>
        <begin position="70"/>
        <end position="92"/>
    </location>
</feature>
<evidence type="ECO:0000259" key="5">
    <source>
        <dbReference type="PROSITE" id="PS51164"/>
    </source>
</evidence>
<dbReference type="EMBL" id="JASBNA010000029">
    <property type="protein sequence ID" value="KAK7683729.1"/>
    <property type="molecule type" value="Genomic_DNA"/>
</dbReference>
<comment type="caution">
    <text evidence="6">The sequence shown here is derived from an EMBL/GenBank/DDBJ whole genome shotgun (WGS) entry which is preliminary data.</text>
</comment>
<evidence type="ECO:0000256" key="1">
    <source>
        <dbReference type="ARBA" id="ARBA00022729"/>
    </source>
</evidence>
<dbReference type="InterPro" id="IPR000254">
    <property type="entry name" value="CBD"/>
</dbReference>
<feature type="signal peptide" evidence="4">
    <location>
        <begin position="1"/>
        <end position="20"/>
    </location>
</feature>
<evidence type="ECO:0000256" key="3">
    <source>
        <dbReference type="SAM" id="MobiDB-lite"/>
    </source>
</evidence>
<dbReference type="GO" id="GO:0030248">
    <property type="term" value="F:cellulose binding"/>
    <property type="evidence" value="ECO:0007669"/>
    <property type="project" value="InterPro"/>
</dbReference>
<dbReference type="GO" id="GO:0016787">
    <property type="term" value="F:hydrolase activity"/>
    <property type="evidence" value="ECO:0007669"/>
    <property type="project" value="UniProtKB-KW"/>
</dbReference>
<dbReference type="PROSITE" id="PS00562">
    <property type="entry name" value="CBM1_1"/>
    <property type="match status" value="1"/>
</dbReference>
<evidence type="ECO:0000256" key="4">
    <source>
        <dbReference type="SAM" id="SignalP"/>
    </source>
</evidence>
<keyword evidence="7" id="KW-1185">Reference proteome</keyword>
<gene>
    <name evidence="6" type="ORF">QCA50_013105</name>
</gene>
<keyword evidence="2" id="KW-0378">Hydrolase</keyword>
<organism evidence="6 7">
    <name type="scientific">Cerrena zonata</name>
    <dbReference type="NCBI Taxonomy" id="2478898"/>
    <lineage>
        <taxon>Eukaryota</taxon>
        <taxon>Fungi</taxon>
        <taxon>Dikarya</taxon>
        <taxon>Basidiomycota</taxon>
        <taxon>Agaricomycotina</taxon>
        <taxon>Agaricomycetes</taxon>
        <taxon>Polyporales</taxon>
        <taxon>Cerrenaceae</taxon>
        <taxon>Cerrena</taxon>
    </lineage>
</organism>
<dbReference type="GO" id="GO:0005975">
    <property type="term" value="P:carbohydrate metabolic process"/>
    <property type="evidence" value="ECO:0007669"/>
    <property type="project" value="InterPro"/>
</dbReference>
<keyword evidence="1 4" id="KW-0732">Signal</keyword>
<feature type="domain" description="CBM1" evidence="5">
    <location>
        <begin position="22"/>
        <end position="58"/>
    </location>
</feature>
<dbReference type="Proteomes" id="UP001385951">
    <property type="component" value="Unassembled WGS sequence"/>
</dbReference>
<evidence type="ECO:0000256" key="2">
    <source>
        <dbReference type="ARBA" id="ARBA00022801"/>
    </source>
</evidence>
<dbReference type="InterPro" id="IPR035971">
    <property type="entry name" value="CBD_sf"/>
</dbReference>
<feature type="region of interest" description="Disordered" evidence="3">
    <location>
        <begin position="64"/>
        <end position="92"/>
    </location>
</feature>
<reference evidence="6 7" key="1">
    <citation type="submission" date="2022-09" db="EMBL/GenBank/DDBJ databases">
        <authorList>
            <person name="Palmer J.M."/>
        </authorList>
    </citation>
    <scope>NUCLEOTIDE SEQUENCE [LARGE SCALE GENOMIC DNA]</scope>
    <source>
        <strain evidence="6 7">DSM 7382</strain>
    </source>
</reference>
<feature type="chain" id="PRO_5043833148" description="CBM1 domain-containing protein" evidence="4">
    <location>
        <begin position="21"/>
        <end position="243"/>
    </location>
</feature>
<name>A0AAW0FWE9_9APHY</name>
<dbReference type="Pfam" id="PF00734">
    <property type="entry name" value="CBM_1"/>
    <property type="match status" value="1"/>
</dbReference>
<dbReference type="AlphaFoldDB" id="A0AAW0FWE9"/>
<evidence type="ECO:0000313" key="6">
    <source>
        <dbReference type="EMBL" id="KAK7683729.1"/>
    </source>
</evidence>